<dbReference type="RefSeq" id="WP_185787367.1">
    <property type="nucleotide sequence ID" value="NZ_JACLCP010000001.1"/>
</dbReference>
<keyword evidence="1" id="KW-0732">Signal</keyword>
<accession>A0A842ILY4</accession>
<name>A0A842ILY4_9FLAO</name>
<feature type="signal peptide" evidence="1">
    <location>
        <begin position="1"/>
        <end position="19"/>
    </location>
</feature>
<organism evidence="2 3">
    <name type="scientific">Winogradskyella flava</name>
    <dbReference type="NCBI Taxonomy" id="1884876"/>
    <lineage>
        <taxon>Bacteria</taxon>
        <taxon>Pseudomonadati</taxon>
        <taxon>Bacteroidota</taxon>
        <taxon>Flavobacteriia</taxon>
        <taxon>Flavobacteriales</taxon>
        <taxon>Flavobacteriaceae</taxon>
        <taxon>Winogradskyella</taxon>
    </lineage>
</organism>
<gene>
    <name evidence="2" type="ORF">H7F21_00945</name>
</gene>
<proteinExistence type="predicted"/>
<evidence type="ECO:0000256" key="1">
    <source>
        <dbReference type="SAM" id="SignalP"/>
    </source>
</evidence>
<dbReference type="Proteomes" id="UP000533900">
    <property type="component" value="Unassembled WGS sequence"/>
</dbReference>
<comment type="caution">
    <text evidence="2">The sequence shown here is derived from an EMBL/GenBank/DDBJ whole genome shotgun (WGS) entry which is preliminary data.</text>
</comment>
<evidence type="ECO:0000313" key="2">
    <source>
        <dbReference type="EMBL" id="MBC2843645.1"/>
    </source>
</evidence>
<reference evidence="2" key="1">
    <citation type="submission" date="2020-08" db="EMBL/GenBank/DDBJ databases">
        <title>Winogradskyella ouciana sp. nov., isolated from the hadal seawater of the Mariana Trench.</title>
        <authorList>
            <person name="He X."/>
        </authorList>
    </citation>
    <scope>NUCLEOTIDE SEQUENCE [LARGE SCALE GENOMIC DNA]</scope>
    <source>
        <strain evidence="2">KCTC 52348</strain>
    </source>
</reference>
<evidence type="ECO:0000313" key="3">
    <source>
        <dbReference type="Proteomes" id="UP000533900"/>
    </source>
</evidence>
<keyword evidence="3" id="KW-1185">Reference proteome</keyword>
<feature type="chain" id="PRO_5032765655" evidence="1">
    <location>
        <begin position="20"/>
        <end position="163"/>
    </location>
</feature>
<sequence length="163" mass="18309">MKILKTLLLLIVFSSFCNAQSISGNLTLNGKSETELKLESNSAVQLFKEFKTGKYQIKFGFKGKEIPTNIYKEKIVFFEFITTIKKDGELVKNVIRKQPIPYFPGEMFIPAEAFDFIAILASISKEKGNQGVMPNGKYSIQLTVKSVDFKGAVEPVEFSFSTN</sequence>
<dbReference type="AlphaFoldDB" id="A0A842ILY4"/>
<protein>
    <submittedName>
        <fullName evidence="2">Uncharacterized protein</fullName>
    </submittedName>
</protein>
<dbReference type="EMBL" id="JACLCP010000001">
    <property type="protein sequence ID" value="MBC2843645.1"/>
    <property type="molecule type" value="Genomic_DNA"/>
</dbReference>